<dbReference type="SUPFAM" id="SSF52172">
    <property type="entry name" value="CheY-like"/>
    <property type="match status" value="1"/>
</dbReference>
<dbReference type="Gene3D" id="1.10.10.10">
    <property type="entry name" value="Winged helix-like DNA-binding domain superfamily/Winged helix DNA-binding domain"/>
    <property type="match status" value="1"/>
</dbReference>
<dbReference type="InterPro" id="IPR001867">
    <property type="entry name" value="OmpR/PhoB-type_DNA-bd"/>
</dbReference>
<dbReference type="InterPro" id="IPR039420">
    <property type="entry name" value="WalR-like"/>
</dbReference>
<evidence type="ECO:0000256" key="1">
    <source>
        <dbReference type="ARBA" id="ARBA00004496"/>
    </source>
</evidence>
<keyword evidence="2" id="KW-0963">Cytoplasm</keyword>
<evidence type="ECO:0000256" key="7">
    <source>
        <dbReference type="ARBA" id="ARBA00023163"/>
    </source>
</evidence>
<comment type="caution">
    <text evidence="12">The sequence shown here is derived from an EMBL/GenBank/DDBJ whole genome shotgun (WGS) entry which is preliminary data.</text>
</comment>
<dbReference type="GO" id="GO:0042802">
    <property type="term" value="F:identical protein binding"/>
    <property type="evidence" value="ECO:0007669"/>
    <property type="project" value="UniProtKB-ARBA"/>
</dbReference>
<dbReference type="Proteomes" id="UP000305778">
    <property type="component" value="Unassembled WGS sequence"/>
</dbReference>
<dbReference type="GO" id="GO:0032993">
    <property type="term" value="C:protein-DNA complex"/>
    <property type="evidence" value="ECO:0007669"/>
    <property type="project" value="TreeGrafter"/>
</dbReference>
<dbReference type="PROSITE" id="PS50110">
    <property type="entry name" value="RESPONSE_REGULATORY"/>
    <property type="match status" value="1"/>
</dbReference>
<dbReference type="OrthoDB" id="3231823at2"/>
<evidence type="ECO:0000256" key="9">
    <source>
        <dbReference type="PROSITE-ProRule" id="PRU01091"/>
    </source>
</evidence>
<dbReference type="CDD" id="cd00383">
    <property type="entry name" value="trans_reg_C"/>
    <property type="match status" value="1"/>
</dbReference>
<keyword evidence="3 8" id="KW-0597">Phosphoprotein</keyword>
<dbReference type="PANTHER" id="PTHR48111:SF50">
    <property type="entry name" value="KDP OPERON TRANSCRIPTIONAL REGULATORY PROTEIN KDPE"/>
    <property type="match status" value="1"/>
</dbReference>
<keyword evidence="7" id="KW-0804">Transcription</keyword>
<dbReference type="GO" id="GO:0000156">
    <property type="term" value="F:phosphorelay response regulator activity"/>
    <property type="evidence" value="ECO:0007669"/>
    <property type="project" value="TreeGrafter"/>
</dbReference>
<dbReference type="SMART" id="SM00862">
    <property type="entry name" value="Trans_reg_C"/>
    <property type="match status" value="1"/>
</dbReference>
<dbReference type="PROSITE" id="PS51755">
    <property type="entry name" value="OMPR_PHOB"/>
    <property type="match status" value="1"/>
</dbReference>
<dbReference type="RefSeq" id="WP_136723542.1">
    <property type="nucleotide sequence ID" value="NZ_SUMC01000009.1"/>
</dbReference>
<dbReference type="Gene3D" id="6.10.250.690">
    <property type="match status" value="1"/>
</dbReference>
<feature type="DNA-binding region" description="OmpR/PhoB-type" evidence="9">
    <location>
        <begin position="125"/>
        <end position="227"/>
    </location>
</feature>
<dbReference type="FunFam" id="3.40.50.2300:FF:000021">
    <property type="entry name" value="Two-component system response regulator KdpE"/>
    <property type="match status" value="1"/>
</dbReference>
<evidence type="ECO:0000256" key="5">
    <source>
        <dbReference type="ARBA" id="ARBA00023015"/>
    </source>
</evidence>
<dbReference type="GO" id="GO:0005829">
    <property type="term" value="C:cytosol"/>
    <property type="evidence" value="ECO:0007669"/>
    <property type="project" value="TreeGrafter"/>
</dbReference>
<feature type="domain" description="Response regulatory" evidence="10">
    <location>
        <begin position="3"/>
        <end position="116"/>
    </location>
</feature>
<dbReference type="GO" id="GO:0000987">
    <property type="term" value="F:cis-regulatory region sequence-specific DNA binding"/>
    <property type="evidence" value="ECO:0007669"/>
    <property type="project" value="UniProtKB-ARBA"/>
</dbReference>
<dbReference type="Gene3D" id="3.40.50.2300">
    <property type="match status" value="1"/>
</dbReference>
<evidence type="ECO:0000256" key="2">
    <source>
        <dbReference type="ARBA" id="ARBA00022490"/>
    </source>
</evidence>
<dbReference type="EMBL" id="SUMC01000009">
    <property type="protein sequence ID" value="TKA11128.1"/>
    <property type="molecule type" value="Genomic_DNA"/>
</dbReference>
<gene>
    <name evidence="12" type="ORF">FCI23_12195</name>
</gene>
<evidence type="ECO:0000313" key="13">
    <source>
        <dbReference type="Proteomes" id="UP000305778"/>
    </source>
</evidence>
<protein>
    <submittedName>
        <fullName evidence="12">Response regulator</fullName>
    </submittedName>
</protein>
<feature type="modified residue" description="4-aspartylphosphate" evidence="8">
    <location>
        <position position="52"/>
    </location>
</feature>
<evidence type="ECO:0000256" key="8">
    <source>
        <dbReference type="PROSITE-ProRule" id="PRU00169"/>
    </source>
</evidence>
<evidence type="ECO:0000256" key="4">
    <source>
        <dbReference type="ARBA" id="ARBA00023012"/>
    </source>
</evidence>
<evidence type="ECO:0000256" key="3">
    <source>
        <dbReference type="ARBA" id="ARBA00022553"/>
    </source>
</evidence>
<dbReference type="PANTHER" id="PTHR48111">
    <property type="entry name" value="REGULATOR OF RPOS"/>
    <property type="match status" value="1"/>
</dbReference>
<evidence type="ECO:0000259" key="11">
    <source>
        <dbReference type="PROSITE" id="PS51755"/>
    </source>
</evidence>
<accession>A0A4U0SPE5</accession>
<comment type="subcellular location">
    <subcellularLocation>
        <location evidence="1">Cytoplasm</location>
    </subcellularLocation>
</comment>
<dbReference type="Pfam" id="PF00072">
    <property type="entry name" value="Response_reg"/>
    <property type="match status" value="1"/>
</dbReference>
<dbReference type="Pfam" id="PF00486">
    <property type="entry name" value="Trans_reg_C"/>
    <property type="match status" value="1"/>
</dbReference>
<organism evidence="12 13">
    <name type="scientific">Actinacidiphila oryziradicis</name>
    <dbReference type="NCBI Taxonomy" id="2571141"/>
    <lineage>
        <taxon>Bacteria</taxon>
        <taxon>Bacillati</taxon>
        <taxon>Actinomycetota</taxon>
        <taxon>Actinomycetes</taxon>
        <taxon>Kitasatosporales</taxon>
        <taxon>Streptomycetaceae</taxon>
        <taxon>Actinacidiphila</taxon>
    </lineage>
</organism>
<evidence type="ECO:0000259" key="10">
    <source>
        <dbReference type="PROSITE" id="PS50110"/>
    </source>
</evidence>
<evidence type="ECO:0000313" key="12">
    <source>
        <dbReference type="EMBL" id="TKA11128.1"/>
    </source>
</evidence>
<dbReference type="InterPro" id="IPR036388">
    <property type="entry name" value="WH-like_DNA-bd_sf"/>
</dbReference>
<dbReference type="GO" id="GO:0045893">
    <property type="term" value="P:positive regulation of DNA-templated transcription"/>
    <property type="evidence" value="ECO:0007669"/>
    <property type="project" value="UniProtKB-ARBA"/>
</dbReference>
<keyword evidence="5" id="KW-0805">Transcription regulation</keyword>
<proteinExistence type="predicted"/>
<reference evidence="12 13" key="1">
    <citation type="submission" date="2019-04" db="EMBL/GenBank/DDBJ databases">
        <title>Streptomyces oryziradicis sp. nov., a novel actinomycete isolated from rhizosphere soil of rice (Oryza sativa L.).</title>
        <authorList>
            <person name="Li C."/>
        </authorList>
    </citation>
    <scope>NUCLEOTIDE SEQUENCE [LARGE SCALE GENOMIC DNA]</scope>
    <source>
        <strain evidence="12 13">NEAU-C40</strain>
    </source>
</reference>
<keyword evidence="13" id="KW-1185">Reference proteome</keyword>
<evidence type="ECO:0000256" key="6">
    <source>
        <dbReference type="ARBA" id="ARBA00023125"/>
    </source>
</evidence>
<dbReference type="SMART" id="SM00448">
    <property type="entry name" value="REC"/>
    <property type="match status" value="1"/>
</dbReference>
<dbReference type="AlphaFoldDB" id="A0A4U0SPE5"/>
<dbReference type="InterPro" id="IPR016032">
    <property type="entry name" value="Sig_transdc_resp-reg_C-effctor"/>
</dbReference>
<dbReference type="SUPFAM" id="SSF46894">
    <property type="entry name" value="C-terminal effector domain of the bipartite response regulators"/>
    <property type="match status" value="1"/>
</dbReference>
<keyword evidence="6 9" id="KW-0238">DNA-binding</keyword>
<dbReference type="InterPro" id="IPR001789">
    <property type="entry name" value="Sig_transdc_resp-reg_receiver"/>
</dbReference>
<dbReference type="InterPro" id="IPR011006">
    <property type="entry name" value="CheY-like_superfamily"/>
</dbReference>
<name>A0A4U0SPE5_9ACTN</name>
<feature type="domain" description="OmpR/PhoB-type" evidence="11">
    <location>
        <begin position="125"/>
        <end position="227"/>
    </location>
</feature>
<sequence>MRRVLIVDDEPQMTRALDINLKARHYDVATAPDGTTALRLAARKPPDAILLDLGLPDVPGIDVIIGLRVWTSLPIIVLSGRTDTTEKIAALDAGADDYLTKPFLMEELFARLRAVLRRPPAIDEPGTVTLADWLIDLGAYTAVPASGDGEPLHLTPTEWRLLTPLLRNPGRLVTGRRLLREVWGPEHEERTNYLRVYVACLRRKLEPDPAHPRHLITEPGLGYRFEP</sequence>
<keyword evidence="4" id="KW-0902">Two-component regulatory system</keyword>